<dbReference type="Proteomes" id="UP001596053">
    <property type="component" value="Unassembled WGS sequence"/>
</dbReference>
<evidence type="ECO:0000256" key="1">
    <source>
        <dbReference type="SAM" id="MobiDB-lite"/>
    </source>
</evidence>
<protein>
    <submittedName>
        <fullName evidence="2">Uncharacterized protein</fullName>
    </submittedName>
</protein>
<gene>
    <name evidence="2" type="ORF">ACFPOB_26050</name>
</gene>
<organism evidence="2 3">
    <name type="scientific">Bosea eneae</name>
    <dbReference type="NCBI Taxonomy" id="151454"/>
    <lineage>
        <taxon>Bacteria</taxon>
        <taxon>Pseudomonadati</taxon>
        <taxon>Pseudomonadota</taxon>
        <taxon>Alphaproteobacteria</taxon>
        <taxon>Hyphomicrobiales</taxon>
        <taxon>Boseaceae</taxon>
        <taxon>Bosea</taxon>
    </lineage>
</organism>
<reference evidence="3" key="1">
    <citation type="journal article" date="2019" name="Int. J. Syst. Evol. Microbiol.">
        <title>The Global Catalogue of Microorganisms (GCM) 10K type strain sequencing project: providing services to taxonomists for standard genome sequencing and annotation.</title>
        <authorList>
            <consortium name="The Broad Institute Genomics Platform"/>
            <consortium name="The Broad Institute Genome Sequencing Center for Infectious Disease"/>
            <person name="Wu L."/>
            <person name="Ma J."/>
        </authorList>
    </citation>
    <scope>NUCLEOTIDE SEQUENCE [LARGE SCALE GENOMIC DNA]</scope>
    <source>
        <strain evidence="3">NCAIM B.01391</strain>
    </source>
</reference>
<sequence length="132" mass="13996">MTSLTPHQDAARQLIEQAEAALADEMRQPGERAMRHRVNHAMSKAFLLARAAEIDAGFTPDELEIASVVTLANIGSTIVSTDAELDTRSREALQLGLILLGDVATQLQKRLGPASNAPRLSQRVSAPAGGSA</sequence>
<keyword evidence="3" id="KW-1185">Reference proteome</keyword>
<name>A0ABW0IXF9_9HYPH</name>
<evidence type="ECO:0000313" key="2">
    <source>
        <dbReference type="EMBL" id="MFC5423016.1"/>
    </source>
</evidence>
<feature type="region of interest" description="Disordered" evidence="1">
    <location>
        <begin position="111"/>
        <end position="132"/>
    </location>
</feature>
<dbReference type="RefSeq" id="WP_377801210.1">
    <property type="nucleotide sequence ID" value="NZ_JBHSLW010000056.1"/>
</dbReference>
<dbReference type="EMBL" id="JBHSLW010000056">
    <property type="protein sequence ID" value="MFC5423016.1"/>
    <property type="molecule type" value="Genomic_DNA"/>
</dbReference>
<accession>A0ABW0IXF9</accession>
<evidence type="ECO:0000313" key="3">
    <source>
        <dbReference type="Proteomes" id="UP001596053"/>
    </source>
</evidence>
<comment type="caution">
    <text evidence="2">The sequence shown here is derived from an EMBL/GenBank/DDBJ whole genome shotgun (WGS) entry which is preliminary data.</text>
</comment>
<proteinExistence type="predicted"/>